<name>A0A7V8T0X8_9BACT</name>
<accession>A0A7V8T0X8</accession>
<proteinExistence type="predicted"/>
<evidence type="ECO:0000313" key="3">
    <source>
        <dbReference type="Proteomes" id="UP000567293"/>
    </source>
</evidence>
<gene>
    <name evidence="2" type="ORF">HRJ53_29580</name>
</gene>
<evidence type="ECO:0000256" key="1">
    <source>
        <dbReference type="SAM" id="MobiDB-lite"/>
    </source>
</evidence>
<evidence type="ECO:0000313" key="2">
    <source>
        <dbReference type="EMBL" id="MBA0089162.1"/>
    </source>
</evidence>
<protein>
    <submittedName>
        <fullName evidence="2">Uncharacterized protein</fullName>
    </submittedName>
</protein>
<dbReference type="Proteomes" id="UP000567293">
    <property type="component" value="Unassembled WGS sequence"/>
</dbReference>
<sequence>MSTGENINANGVALTQEMVRMGFHKFPQSEIALVAPDVWPQVAPILFAAGYPFQAQQSALVPSGEVWFIDLAGSQLGRIVNVAVSDPAPQVTKSLETTTKQTDPDNTHKRVKKHLL</sequence>
<feature type="region of interest" description="Disordered" evidence="1">
    <location>
        <begin position="92"/>
        <end position="116"/>
    </location>
</feature>
<dbReference type="EMBL" id="JACDQQ010002856">
    <property type="protein sequence ID" value="MBA0089162.1"/>
    <property type="molecule type" value="Genomic_DNA"/>
</dbReference>
<organism evidence="2 3">
    <name type="scientific">Candidatus Acidiferrum panamense</name>
    <dbReference type="NCBI Taxonomy" id="2741543"/>
    <lineage>
        <taxon>Bacteria</taxon>
        <taxon>Pseudomonadati</taxon>
        <taxon>Acidobacteriota</taxon>
        <taxon>Terriglobia</taxon>
        <taxon>Candidatus Acidiferrales</taxon>
        <taxon>Candidatus Acidiferrum</taxon>
    </lineage>
</organism>
<feature type="compositionally biased region" description="Polar residues" evidence="1">
    <location>
        <begin position="92"/>
        <end position="101"/>
    </location>
</feature>
<keyword evidence="3" id="KW-1185">Reference proteome</keyword>
<reference evidence="2" key="1">
    <citation type="submission" date="2020-06" db="EMBL/GenBank/DDBJ databases">
        <title>Legume-microbial interactions unlock mineral nutrients during tropical forest succession.</title>
        <authorList>
            <person name="Epihov D.Z."/>
        </authorList>
    </citation>
    <scope>NUCLEOTIDE SEQUENCE [LARGE SCALE GENOMIC DNA]</scope>
    <source>
        <strain evidence="2">Pan2503</strain>
    </source>
</reference>
<dbReference type="AlphaFoldDB" id="A0A7V8T0X8"/>
<comment type="caution">
    <text evidence="2">The sequence shown here is derived from an EMBL/GenBank/DDBJ whole genome shotgun (WGS) entry which is preliminary data.</text>
</comment>